<comment type="caution">
    <text evidence="2">The sequence shown here is derived from an EMBL/GenBank/DDBJ whole genome shotgun (WGS) entry which is preliminary data.</text>
</comment>
<protein>
    <recommendedName>
        <fullName evidence="1">C2H2-type domain-containing protein</fullName>
    </recommendedName>
</protein>
<dbReference type="InterPro" id="IPR036770">
    <property type="entry name" value="Ankyrin_rpt-contain_sf"/>
</dbReference>
<evidence type="ECO:0000313" key="2">
    <source>
        <dbReference type="EMBL" id="CAB3381591.1"/>
    </source>
</evidence>
<dbReference type="OrthoDB" id="3561125at2759"/>
<accession>A0A8S1DMZ4</accession>
<dbReference type="Proteomes" id="UP000494165">
    <property type="component" value="Unassembled WGS sequence"/>
</dbReference>
<evidence type="ECO:0000259" key="1">
    <source>
        <dbReference type="PROSITE" id="PS00028"/>
    </source>
</evidence>
<dbReference type="InterPro" id="IPR051616">
    <property type="entry name" value="Cul2-RING_E3_ligase_SR"/>
</dbReference>
<dbReference type="SUPFAM" id="SSF48403">
    <property type="entry name" value="Ankyrin repeat"/>
    <property type="match status" value="1"/>
</dbReference>
<dbReference type="InterPro" id="IPR013087">
    <property type="entry name" value="Znf_C2H2_type"/>
</dbReference>
<dbReference type="InterPro" id="IPR002110">
    <property type="entry name" value="Ankyrin_rpt"/>
</dbReference>
<dbReference type="PANTHER" id="PTHR46224:SF6">
    <property type="entry name" value="ANKYRIN REPEAT FAMILY PROTEIN"/>
    <property type="match status" value="1"/>
</dbReference>
<organism evidence="2 3">
    <name type="scientific">Cloeon dipterum</name>
    <dbReference type="NCBI Taxonomy" id="197152"/>
    <lineage>
        <taxon>Eukaryota</taxon>
        <taxon>Metazoa</taxon>
        <taxon>Ecdysozoa</taxon>
        <taxon>Arthropoda</taxon>
        <taxon>Hexapoda</taxon>
        <taxon>Insecta</taxon>
        <taxon>Pterygota</taxon>
        <taxon>Palaeoptera</taxon>
        <taxon>Ephemeroptera</taxon>
        <taxon>Pisciforma</taxon>
        <taxon>Baetidae</taxon>
        <taxon>Cloeon</taxon>
    </lineage>
</organism>
<dbReference type="PANTHER" id="PTHR46224">
    <property type="entry name" value="ANKYRIN REPEAT FAMILY PROTEIN"/>
    <property type="match status" value="1"/>
</dbReference>
<dbReference type="AlphaFoldDB" id="A0A8S1DMZ4"/>
<proteinExistence type="predicted"/>
<evidence type="ECO:0000313" key="3">
    <source>
        <dbReference type="Proteomes" id="UP000494165"/>
    </source>
</evidence>
<dbReference type="SMART" id="SM00248">
    <property type="entry name" value="ANK"/>
    <property type="match status" value="5"/>
</dbReference>
<name>A0A8S1DMZ4_9INSE</name>
<gene>
    <name evidence="2" type="ORF">CLODIP_2_CD12202</name>
</gene>
<dbReference type="Gene3D" id="1.25.40.20">
    <property type="entry name" value="Ankyrin repeat-containing domain"/>
    <property type="match status" value="2"/>
</dbReference>
<dbReference type="EMBL" id="CADEPI010000238">
    <property type="protein sequence ID" value="CAB3381591.1"/>
    <property type="molecule type" value="Genomic_DNA"/>
</dbReference>
<reference evidence="2 3" key="1">
    <citation type="submission" date="2020-04" db="EMBL/GenBank/DDBJ databases">
        <authorList>
            <person name="Alioto T."/>
            <person name="Alioto T."/>
            <person name="Gomez Garrido J."/>
        </authorList>
    </citation>
    <scope>NUCLEOTIDE SEQUENCE [LARGE SCALE GENOMIC DNA]</scope>
</reference>
<sequence>MSEKKKQLSEIHLVGRRRHLSSPDRGGGVVTSQINRFGATAMQYAALNSVHGKELVEFFFSKGLCEKKTDERGLLPLQQALRVKNMEAAKELVQCRRDERKHRDLMHSSVFEFAKHDASLFCEIGNIGRNGPGGLFEMSIQKDLCLICERPTADGAIFAVHVDKEKLQEWFLNVCGHELAEKVEDDDKICYFCAWQAEFLWNFDGMSDDDLVWWPRILDFDDAARELRKCYFEGIVEQCWVQLEEVNLPESEEDETEKEEAESKSETHSNIFSEKKKCLYCDKLYKFSSDLSKHVKKRHKNAIRCDSADVPTLTDRFGATALHYAALNPVHGKELVELFVSKGLCVEERVRRGLLPLPHALSVKNMEAAMELLQRRRDKRKHRDLLHFSMAKTTFISPNTMPVLSENRPFRSKWCTSACPGGLSKMSIQKALCLICERPTADGTIFAVHVDKEKLQTWFLNVSGHELADQVKDEDKICYFCAWQAEFLWEFDGMEDDDLVWWPRNSDFDDAARELRTHYFEGNVEQCWVQLEDVDLPEREEYEVGKDEVELESETRANIFSQKKKCLYCGKMSVKISNFLQSVWLDDVNTCRRLIEAGAVVTTLTDRFGATALHYAALNLVHGKELVEMVKNMEAAMELLQCRQDEQKHRDLLHFSVAEKNLKFAKHDASLVWKSGILEEMVHIGV</sequence>
<keyword evidence="3" id="KW-1185">Reference proteome</keyword>
<feature type="domain" description="C2H2-type" evidence="1">
    <location>
        <begin position="278"/>
        <end position="299"/>
    </location>
</feature>
<dbReference type="PROSITE" id="PS00028">
    <property type="entry name" value="ZINC_FINGER_C2H2_1"/>
    <property type="match status" value="1"/>
</dbReference>